<dbReference type="RefSeq" id="WP_060468111.1">
    <property type="nucleotide sequence ID" value="NZ_AP025514.1"/>
</dbReference>
<reference evidence="8 9" key="1">
    <citation type="submission" date="2015-11" db="EMBL/GenBank/DDBJ databases">
        <title>Draft WGS of Vibrio toranzoniae.</title>
        <authorList>
            <person name="Lasa A."/>
            <person name="Romalde J.L."/>
        </authorList>
    </citation>
    <scope>NUCLEOTIDE SEQUENCE [LARGE SCALE GENOMIC DNA]</scope>
    <source>
        <strain evidence="8 9">Vb 10.8</strain>
    </source>
</reference>
<evidence type="ECO:0000256" key="5">
    <source>
        <dbReference type="ARBA" id="ARBA00023125"/>
    </source>
</evidence>
<keyword evidence="4" id="KW-0805">Transcription regulation</keyword>
<keyword evidence="7" id="KW-0479">Metal-binding</keyword>
<dbReference type="SUPFAM" id="SSF46785">
    <property type="entry name" value="Winged helix' DNA-binding domain"/>
    <property type="match status" value="1"/>
</dbReference>
<evidence type="ECO:0000256" key="2">
    <source>
        <dbReference type="ARBA" id="ARBA00022491"/>
    </source>
</evidence>
<keyword evidence="3 7" id="KW-0862">Zinc</keyword>
<evidence type="ECO:0000256" key="3">
    <source>
        <dbReference type="ARBA" id="ARBA00022833"/>
    </source>
</evidence>
<gene>
    <name evidence="8" type="ORF">APQ14_07755</name>
</gene>
<dbReference type="GO" id="GO:0045892">
    <property type="term" value="P:negative regulation of DNA-templated transcription"/>
    <property type="evidence" value="ECO:0007669"/>
    <property type="project" value="TreeGrafter"/>
</dbReference>
<evidence type="ECO:0000313" key="9">
    <source>
        <dbReference type="Proteomes" id="UP000057389"/>
    </source>
</evidence>
<feature type="binding site" evidence="7">
    <location>
        <position position="107"/>
    </location>
    <ligand>
        <name>Zn(2+)</name>
        <dbReference type="ChEBI" id="CHEBI:29105"/>
    </ligand>
</feature>
<dbReference type="GO" id="GO:0005829">
    <property type="term" value="C:cytosol"/>
    <property type="evidence" value="ECO:0007669"/>
    <property type="project" value="TreeGrafter"/>
</dbReference>
<keyword evidence="2" id="KW-0678">Repressor</keyword>
<dbReference type="GO" id="GO:0008270">
    <property type="term" value="F:zinc ion binding"/>
    <property type="evidence" value="ECO:0007669"/>
    <property type="project" value="TreeGrafter"/>
</dbReference>
<dbReference type="Proteomes" id="UP000057389">
    <property type="component" value="Unassembled WGS sequence"/>
</dbReference>
<dbReference type="EMBL" id="LMXU01000016">
    <property type="protein sequence ID" value="KWU01180.1"/>
    <property type="molecule type" value="Genomic_DNA"/>
</dbReference>
<feature type="binding site" evidence="7">
    <location>
        <position position="110"/>
    </location>
    <ligand>
        <name>Zn(2+)</name>
        <dbReference type="ChEBI" id="CHEBI:29105"/>
    </ligand>
</feature>
<dbReference type="InterPro" id="IPR036390">
    <property type="entry name" value="WH_DNA-bd_sf"/>
</dbReference>
<evidence type="ECO:0000313" key="8">
    <source>
        <dbReference type="EMBL" id="KWU01180.1"/>
    </source>
</evidence>
<comment type="cofactor">
    <cofactor evidence="7">
        <name>Zn(2+)</name>
        <dbReference type="ChEBI" id="CHEBI:29105"/>
    </cofactor>
    <text evidence="7">Binds 1 zinc ion per subunit.</text>
</comment>
<dbReference type="InterPro" id="IPR036388">
    <property type="entry name" value="WH-like_DNA-bd_sf"/>
</dbReference>
<dbReference type="Pfam" id="PF01475">
    <property type="entry name" value="FUR"/>
    <property type="match status" value="1"/>
</dbReference>
<dbReference type="InterPro" id="IPR043135">
    <property type="entry name" value="Fur_C"/>
</dbReference>
<evidence type="ECO:0000256" key="6">
    <source>
        <dbReference type="ARBA" id="ARBA00023163"/>
    </source>
</evidence>
<keyword evidence="9" id="KW-1185">Reference proteome</keyword>
<dbReference type="InterPro" id="IPR002481">
    <property type="entry name" value="FUR"/>
</dbReference>
<dbReference type="OrthoDB" id="9801127at2"/>
<comment type="caution">
    <text evidence="8">The sequence shown here is derived from an EMBL/GenBank/DDBJ whole genome shotgun (WGS) entry which is preliminary data.</text>
</comment>
<keyword evidence="6" id="KW-0804">Transcription</keyword>
<comment type="similarity">
    <text evidence="1">Belongs to the Fur family.</text>
</comment>
<dbReference type="GO" id="GO:0003700">
    <property type="term" value="F:DNA-binding transcription factor activity"/>
    <property type="evidence" value="ECO:0007669"/>
    <property type="project" value="InterPro"/>
</dbReference>
<organism evidence="8 9">
    <name type="scientific">Vibrio toranzoniae</name>
    <dbReference type="NCBI Taxonomy" id="1194427"/>
    <lineage>
        <taxon>Bacteria</taxon>
        <taxon>Pseudomonadati</taxon>
        <taxon>Pseudomonadota</taxon>
        <taxon>Gammaproteobacteria</taxon>
        <taxon>Vibrionales</taxon>
        <taxon>Vibrionaceae</taxon>
        <taxon>Vibrio</taxon>
    </lineage>
</organism>
<dbReference type="AlphaFoldDB" id="A0A109D956"/>
<feature type="binding site" evidence="7">
    <location>
        <position position="148"/>
    </location>
    <ligand>
        <name>Zn(2+)</name>
        <dbReference type="ChEBI" id="CHEBI:29105"/>
    </ligand>
</feature>
<name>A0A109D956_9VIBR</name>
<dbReference type="PANTHER" id="PTHR33202:SF6">
    <property type="entry name" value="ZINC UPTAKE REGULATION PROTEIN"/>
    <property type="match status" value="1"/>
</dbReference>
<evidence type="ECO:0000256" key="4">
    <source>
        <dbReference type="ARBA" id="ARBA00023015"/>
    </source>
</evidence>
<dbReference type="Gene3D" id="3.30.1490.190">
    <property type="match status" value="1"/>
</dbReference>
<proteinExistence type="inferred from homology"/>
<accession>A0A109D956</accession>
<evidence type="ECO:0000256" key="1">
    <source>
        <dbReference type="ARBA" id="ARBA00007957"/>
    </source>
</evidence>
<keyword evidence="5" id="KW-0238">DNA-binding</keyword>
<dbReference type="GeneID" id="300178931"/>
<dbReference type="GO" id="GO:0000976">
    <property type="term" value="F:transcription cis-regulatory region binding"/>
    <property type="evidence" value="ECO:0007669"/>
    <property type="project" value="TreeGrafter"/>
</dbReference>
<dbReference type="PANTHER" id="PTHR33202">
    <property type="entry name" value="ZINC UPTAKE REGULATION PROTEIN"/>
    <property type="match status" value="1"/>
</dbReference>
<protein>
    <submittedName>
        <fullName evidence="8">Fur family transcriptional regulator</fullName>
    </submittedName>
</protein>
<evidence type="ECO:0000256" key="7">
    <source>
        <dbReference type="PIRSR" id="PIRSR602481-1"/>
    </source>
</evidence>
<dbReference type="Gene3D" id="1.10.10.10">
    <property type="entry name" value="Winged helix-like DNA-binding domain superfamily/Winged helix DNA-binding domain"/>
    <property type="match status" value="1"/>
</dbReference>
<feature type="binding site" evidence="7">
    <location>
        <position position="151"/>
    </location>
    <ligand>
        <name>Zn(2+)</name>
        <dbReference type="ChEBI" id="CHEBI:29105"/>
    </ligand>
</feature>
<sequence length="156" mass="17336">MRKQTTVASIMAQAEKICLTRGKQLTTKRKLILTALLDAKKPLSAYELVDYCNDNFAQNIQAMSVYRILDFLEAEHFVHKLNTSSKYVVCSQIECDYDHGVPQFLICSQCGKVSEIAVEANVVSSVCANARQEGFTVLSPQFEISCVCDDCAKSLP</sequence>
<dbReference type="GO" id="GO:1900376">
    <property type="term" value="P:regulation of secondary metabolite biosynthetic process"/>
    <property type="evidence" value="ECO:0007669"/>
    <property type="project" value="TreeGrafter"/>
</dbReference>